<dbReference type="EMBL" id="JBHUPB010000004">
    <property type="protein sequence ID" value="MFD2966897.1"/>
    <property type="molecule type" value="Genomic_DNA"/>
</dbReference>
<reference evidence="5" key="1">
    <citation type="journal article" date="2019" name="Int. J. Syst. Evol. Microbiol.">
        <title>The Global Catalogue of Microorganisms (GCM) 10K type strain sequencing project: providing services to taxonomists for standard genome sequencing and annotation.</title>
        <authorList>
            <consortium name="The Broad Institute Genomics Platform"/>
            <consortium name="The Broad Institute Genome Sequencing Center for Infectious Disease"/>
            <person name="Wu L."/>
            <person name="Ma J."/>
        </authorList>
    </citation>
    <scope>NUCLEOTIDE SEQUENCE [LARGE SCALE GENOMIC DNA]</scope>
    <source>
        <strain evidence="5">KCTC 22814</strain>
    </source>
</reference>
<protein>
    <submittedName>
        <fullName evidence="4">Glutaminase domain-containing protein</fullName>
    </submittedName>
</protein>
<evidence type="ECO:0000313" key="4">
    <source>
        <dbReference type="EMBL" id="MFD2966897.1"/>
    </source>
</evidence>
<name>A0ABW6BC99_9SPHI</name>
<comment type="caution">
    <text evidence="4">The sequence shown here is derived from an EMBL/GenBank/DDBJ whole genome shotgun (WGS) entry which is preliminary data.</text>
</comment>
<organism evidence="4 5">
    <name type="scientific">Sphingobacterium bambusae</name>
    <dbReference type="NCBI Taxonomy" id="662858"/>
    <lineage>
        <taxon>Bacteria</taxon>
        <taxon>Pseudomonadati</taxon>
        <taxon>Bacteroidota</taxon>
        <taxon>Sphingobacteriia</taxon>
        <taxon>Sphingobacteriales</taxon>
        <taxon>Sphingobacteriaceae</taxon>
        <taxon>Sphingobacterium</taxon>
    </lineage>
</organism>
<dbReference type="InterPro" id="IPR032515">
    <property type="entry name" value="DUF4964"/>
</dbReference>
<feature type="domain" description="Glutaminase A central" evidence="2">
    <location>
        <begin position="480"/>
        <end position="816"/>
    </location>
</feature>
<dbReference type="Gene3D" id="2.60.120.260">
    <property type="entry name" value="Galactose-binding domain-like"/>
    <property type="match status" value="1"/>
</dbReference>
<keyword evidence="5" id="KW-1185">Reference proteome</keyword>
<dbReference type="Pfam" id="PF17168">
    <property type="entry name" value="DUF5127"/>
    <property type="match status" value="1"/>
</dbReference>
<gene>
    <name evidence="4" type="ORF">ACFS7Y_05840</name>
</gene>
<dbReference type="SUPFAM" id="SSF49785">
    <property type="entry name" value="Galactose-binding domain-like"/>
    <property type="match status" value="1"/>
</dbReference>
<dbReference type="InterPro" id="IPR032514">
    <property type="entry name" value="GtaA_central"/>
</dbReference>
<dbReference type="SUPFAM" id="SSF48208">
    <property type="entry name" value="Six-hairpin glycosidases"/>
    <property type="match status" value="1"/>
</dbReference>
<dbReference type="Proteomes" id="UP001597525">
    <property type="component" value="Unassembled WGS sequence"/>
</dbReference>
<dbReference type="InterPro" id="IPR033433">
    <property type="entry name" value="GtaA_N"/>
</dbReference>
<feature type="domain" description="Glutaminase A N-terminal" evidence="3">
    <location>
        <begin position="260"/>
        <end position="474"/>
    </location>
</feature>
<evidence type="ECO:0000259" key="2">
    <source>
        <dbReference type="Pfam" id="PF16335"/>
    </source>
</evidence>
<evidence type="ECO:0000259" key="1">
    <source>
        <dbReference type="Pfam" id="PF16334"/>
    </source>
</evidence>
<dbReference type="InterPro" id="IPR052743">
    <property type="entry name" value="Glutaminase_GtaA"/>
</dbReference>
<dbReference type="Pfam" id="PF16335">
    <property type="entry name" value="GtaA_6_Hairpin"/>
    <property type="match status" value="1"/>
</dbReference>
<dbReference type="Pfam" id="PF16334">
    <property type="entry name" value="DUF4964"/>
    <property type="match status" value="1"/>
</dbReference>
<dbReference type="PANTHER" id="PTHR31987:SF1">
    <property type="entry name" value="GLUTAMINASE A"/>
    <property type="match status" value="1"/>
</dbReference>
<feature type="domain" description="DUF4964" evidence="1">
    <location>
        <begin position="28"/>
        <end position="97"/>
    </location>
</feature>
<dbReference type="RefSeq" id="WP_320182596.1">
    <property type="nucleotide sequence ID" value="NZ_CP138332.1"/>
</dbReference>
<evidence type="ECO:0000259" key="3">
    <source>
        <dbReference type="Pfam" id="PF17168"/>
    </source>
</evidence>
<evidence type="ECO:0000313" key="5">
    <source>
        <dbReference type="Proteomes" id="UP001597525"/>
    </source>
</evidence>
<accession>A0ABW6BC99</accession>
<dbReference type="PANTHER" id="PTHR31987">
    <property type="entry name" value="GLUTAMINASE A-RELATED"/>
    <property type="match status" value="1"/>
</dbReference>
<sequence>MKSKGMQHLLWTLGVAIASIGIAVGQESQNRLRAPAYPLVSIDPNVSAWSPSDQLYGSSVAHWSDNKPLPLLGAIKVGKTIYRFMGTEEIALVSLVPNGEDKAWEAKYTTVNPTGDWTAQGYDDKSWQSGKGAFGTFENEPHSKTDWTTEKIWVRRNIVLSEDVKGKNVFLEYAHDDDAEFFVNGIKVLSTGQATGKNRRVKLDAAALKSLKKGENILAAYCHNRGGNAFLDMGLLVEPAAKKYFDKEAKQIYADLQPMQTHYLFDCGDVQLKLTFTAPLFLDDLTLLSRPVNYLSYEITSAKPQDVELYFEAAPHWGLNLPSQDAKSESYEKDGLLYVKTGSVAQRILGRKGDHVRNDWGYFYMVGEQAATQAAVGTVNGLRANFVAGKSVAAAAGTGNQLALRQKGKVQGTWKGKIALGYDDVYAIQYFGNNLRPYWNRDGKQTIEGQFKQAFASYDAVLEKVSSFDKTFMKQYAAFGKEYAELCALAYRQAIAAHKLVESPNGELLLLSKENDSNGSIGTVDVTYPSAPLFLYYNPELAKALLNFIFYYSESGKWQKPFAAHDIGTYPIANGQTYGGDMPVEESGNMLILTYAIARAEGNAGYAQNHWNVLTTWADYLLEKGLDPENQLCTDDFAGHFAHNANLSVKAILGIASYGHLAKMLGKEQVATRYLAAARDMARQWESMANDGDHYRLTFDKSGTWSQKYNLVWDKVLDMQIFDPQIRQKEVKYYLSKQNKYGLPLDSRETYTKSDWIIWSATLADDLQTFQAFVQPVHAFMNETVHRVPMSDWIFTDKPDRRGFKARSVVGGYFMKMLAEKYKN</sequence>
<dbReference type="InterPro" id="IPR008928">
    <property type="entry name" value="6-hairpin_glycosidase_sf"/>
</dbReference>
<proteinExistence type="predicted"/>
<dbReference type="InterPro" id="IPR008979">
    <property type="entry name" value="Galactose-bd-like_sf"/>
</dbReference>